<evidence type="ECO:0000256" key="2">
    <source>
        <dbReference type="ARBA" id="ARBA00023172"/>
    </source>
</evidence>
<dbReference type="Pfam" id="PF00239">
    <property type="entry name" value="Resolvase"/>
    <property type="match status" value="1"/>
</dbReference>
<sequence length="413" mass="48200">MLDIFVDEAKTGTRVENRDEYIRFKETIQTQPIDIVLVSFSNRLGRESFEIAMTLDGIINKKQIEFISITEGIGGRRLTPLEIATLSVHAESENTARRRVTQEARNIAIRNGIFAYGSVPFGYTKDLNGFLVPIKKEAVVVKIIFEKYLENKSTTKIASELMEEGHKKSDGSPLTANHVGKILSNKTYTGIIHRKTRKEKPFSKVRVQLGNEPATEIQHQAIISEDVFELAQQIKEKRKKPKENRFHFLSKILYCPICNSLMYGNYRRNRYECKQRNQGRYKCPFINKPEIDSAVLKFLKSFEDDQETVEKQLKTENKTKENERLIYLKEQNQTKFATGKINFELYLKTDDEISRKLQQDINLKFSRNRSRITMIDNLSEFIAEDNLEELHRLMLNKQWKLTYDSNRQIVKLN</sequence>
<proteinExistence type="predicted"/>
<protein>
    <recommendedName>
        <fullName evidence="3">Recombinase domain-containing protein</fullName>
    </recommendedName>
</protein>
<dbReference type="InterPro" id="IPR011109">
    <property type="entry name" value="DNA_bind_recombinase_dom"/>
</dbReference>
<evidence type="ECO:0000256" key="1">
    <source>
        <dbReference type="ARBA" id="ARBA00023125"/>
    </source>
</evidence>
<dbReference type="Pfam" id="PF13408">
    <property type="entry name" value="Zn_ribbon_recom"/>
    <property type="match status" value="1"/>
</dbReference>
<dbReference type="GO" id="GO:0003677">
    <property type="term" value="F:DNA binding"/>
    <property type="evidence" value="ECO:0007669"/>
    <property type="project" value="UniProtKB-KW"/>
</dbReference>
<dbReference type="InterPro" id="IPR025827">
    <property type="entry name" value="Zn_ribbon_recom_dom"/>
</dbReference>
<dbReference type="InterPro" id="IPR006119">
    <property type="entry name" value="Resolv_N"/>
</dbReference>
<evidence type="ECO:0000313" key="5">
    <source>
        <dbReference type="Proteomes" id="UP000789326"/>
    </source>
</evidence>
<dbReference type="PANTHER" id="PTHR30461:SF2">
    <property type="entry name" value="SERINE RECOMBINASE PINE-RELATED"/>
    <property type="match status" value="1"/>
</dbReference>
<feature type="domain" description="Recombinase" evidence="3">
    <location>
        <begin position="120"/>
        <end position="241"/>
    </location>
</feature>
<reference evidence="4" key="1">
    <citation type="submission" date="2021-11" db="EMBL/GenBank/DDBJ databases">
        <authorList>
            <person name="Bulgarelli D."/>
        </authorList>
    </citation>
    <scope>NUCLEOTIDE SEQUENCE</scope>
    <source>
        <strain evidence="4">Bi133</strain>
    </source>
</reference>
<dbReference type="InterPro" id="IPR036162">
    <property type="entry name" value="Resolvase-like_N_sf"/>
</dbReference>
<comment type="caution">
    <text evidence="4">The sequence shown here is derived from an EMBL/GenBank/DDBJ whole genome shotgun (WGS) entry which is preliminary data.</text>
</comment>
<dbReference type="InterPro" id="IPR050639">
    <property type="entry name" value="SSR_resolvase"/>
</dbReference>
<gene>
    <name evidence="4" type="ORF">SRABI133_03661</name>
</gene>
<evidence type="ECO:0000259" key="3">
    <source>
        <dbReference type="PROSITE" id="PS51737"/>
    </source>
</evidence>
<dbReference type="PANTHER" id="PTHR30461">
    <property type="entry name" value="DNA-INVERTASE FROM LAMBDOID PROPHAGE"/>
    <property type="match status" value="1"/>
</dbReference>
<name>A0A9W4PFN9_9BACI</name>
<dbReference type="EMBL" id="CAKKMG010000062">
    <property type="protein sequence ID" value="CAH0271012.1"/>
    <property type="molecule type" value="Genomic_DNA"/>
</dbReference>
<dbReference type="PROSITE" id="PS51737">
    <property type="entry name" value="RECOMBINASE_DNA_BIND"/>
    <property type="match status" value="1"/>
</dbReference>
<dbReference type="Gene3D" id="3.40.50.1390">
    <property type="entry name" value="Resolvase, N-terminal catalytic domain"/>
    <property type="match status" value="1"/>
</dbReference>
<dbReference type="AlphaFoldDB" id="A0A9W4PFN9"/>
<dbReference type="SUPFAM" id="SSF53041">
    <property type="entry name" value="Resolvase-like"/>
    <property type="match status" value="1"/>
</dbReference>
<dbReference type="GO" id="GO:0000150">
    <property type="term" value="F:DNA strand exchange activity"/>
    <property type="evidence" value="ECO:0007669"/>
    <property type="project" value="InterPro"/>
</dbReference>
<keyword evidence="2" id="KW-0233">DNA recombination</keyword>
<dbReference type="Pfam" id="PF07508">
    <property type="entry name" value="Recombinase"/>
    <property type="match status" value="1"/>
</dbReference>
<keyword evidence="1" id="KW-0238">DNA-binding</keyword>
<dbReference type="Gene3D" id="3.90.1750.20">
    <property type="entry name" value="Putative Large Serine Recombinase, Chain B, Domain 2"/>
    <property type="match status" value="1"/>
</dbReference>
<evidence type="ECO:0000313" key="4">
    <source>
        <dbReference type="EMBL" id="CAH0271012.1"/>
    </source>
</evidence>
<dbReference type="Proteomes" id="UP000789326">
    <property type="component" value="Unassembled WGS sequence"/>
</dbReference>
<accession>A0A9W4PFN9</accession>
<dbReference type="InterPro" id="IPR038109">
    <property type="entry name" value="DNA_bind_recomb_sf"/>
</dbReference>
<organism evidence="4 5">
    <name type="scientific">Peribacillus simplex</name>
    <dbReference type="NCBI Taxonomy" id="1478"/>
    <lineage>
        <taxon>Bacteria</taxon>
        <taxon>Bacillati</taxon>
        <taxon>Bacillota</taxon>
        <taxon>Bacilli</taxon>
        <taxon>Bacillales</taxon>
        <taxon>Bacillaceae</taxon>
        <taxon>Peribacillus</taxon>
    </lineage>
</organism>